<dbReference type="GO" id="GO:0016779">
    <property type="term" value="F:nucleotidyltransferase activity"/>
    <property type="evidence" value="ECO:0007669"/>
    <property type="project" value="UniProtKB-KW"/>
</dbReference>
<evidence type="ECO:0000256" key="1">
    <source>
        <dbReference type="ARBA" id="ARBA00022679"/>
    </source>
</evidence>
<organism evidence="4">
    <name type="scientific">marine sediment metagenome</name>
    <dbReference type="NCBI Taxonomy" id="412755"/>
    <lineage>
        <taxon>unclassified sequences</taxon>
        <taxon>metagenomes</taxon>
        <taxon>ecological metagenomes</taxon>
    </lineage>
</organism>
<dbReference type="InterPro" id="IPR005835">
    <property type="entry name" value="NTP_transferase_dom"/>
</dbReference>
<evidence type="ECO:0000313" key="4">
    <source>
        <dbReference type="EMBL" id="GAG03998.1"/>
    </source>
</evidence>
<name>X0UUP1_9ZZZZ</name>
<dbReference type="InterPro" id="IPR029044">
    <property type="entry name" value="Nucleotide-diphossugar_trans"/>
</dbReference>
<sequence>MKCVILAAGEGKRMHPLTYTRPKVMLPIANKPILEWNLLKAIDAGIKDFVFV</sequence>
<protein>
    <recommendedName>
        <fullName evidence="3">Nucleotidyl transferase domain-containing protein</fullName>
    </recommendedName>
</protein>
<feature type="non-terminal residue" evidence="4">
    <location>
        <position position="52"/>
    </location>
</feature>
<accession>X0UUP1</accession>
<keyword evidence="1" id="KW-0808">Transferase</keyword>
<dbReference type="PANTHER" id="PTHR43584:SF8">
    <property type="entry name" value="N-ACETYLMURAMATE ALPHA-1-PHOSPHATE URIDYLYLTRANSFERASE"/>
    <property type="match status" value="1"/>
</dbReference>
<dbReference type="Pfam" id="PF00483">
    <property type="entry name" value="NTP_transferase"/>
    <property type="match status" value="1"/>
</dbReference>
<dbReference type="PANTHER" id="PTHR43584">
    <property type="entry name" value="NUCLEOTIDYL TRANSFERASE"/>
    <property type="match status" value="1"/>
</dbReference>
<evidence type="ECO:0000256" key="2">
    <source>
        <dbReference type="ARBA" id="ARBA00022695"/>
    </source>
</evidence>
<dbReference type="Gene3D" id="3.90.550.10">
    <property type="entry name" value="Spore Coat Polysaccharide Biosynthesis Protein SpsA, Chain A"/>
    <property type="match status" value="1"/>
</dbReference>
<proteinExistence type="predicted"/>
<keyword evidence="2" id="KW-0548">Nucleotidyltransferase</keyword>
<feature type="domain" description="Nucleotidyl transferase" evidence="3">
    <location>
        <begin position="2"/>
        <end position="52"/>
    </location>
</feature>
<reference evidence="4" key="1">
    <citation type="journal article" date="2014" name="Front. Microbiol.">
        <title>High frequency of phylogenetically diverse reductive dehalogenase-homologous genes in deep subseafloor sedimentary metagenomes.</title>
        <authorList>
            <person name="Kawai M."/>
            <person name="Futagami T."/>
            <person name="Toyoda A."/>
            <person name="Takaki Y."/>
            <person name="Nishi S."/>
            <person name="Hori S."/>
            <person name="Arai W."/>
            <person name="Tsubouchi T."/>
            <person name="Morono Y."/>
            <person name="Uchiyama I."/>
            <person name="Ito T."/>
            <person name="Fujiyama A."/>
            <person name="Inagaki F."/>
            <person name="Takami H."/>
        </authorList>
    </citation>
    <scope>NUCLEOTIDE SEQUENCE</scope>
    <source>
        <strain evidence="4">Expedition CK06-06</strain>
    </source>
</reference>
<dbReference type="InterPro" id="IPR050065">
    <property type="entry name" value="GlmU-like"/>
</dbReference>
<comment type="caution">
    <text evidence="4">The sequence shown here is derived from an EMBL/GenBank/DDBJ whole genome shotgun (WGS) entry which is preliminary data.</text>
</comment>
<evidence type="ECO:0000259" key="3">
    <source>
        <dbReference type="Pfam" id="PF00483"/>
    </source>
</evidence>
<dbReference type="SUPFAM" id="SSF53448">
    <property type="entry name" value="Nucleotide-diphospho-sugar transferases"/>
    <property type="match status" value="1"/>
</dbReference>
<dbReference type="AlphaFoldDB" id="X0UUP1"/>
<dbReference type="EMBL" id="BARS01022785">
    <property type="protein sequence ID" value="GAG03998.1"/>
    <property type="molecule type" value="Genomic_DNA"/>
</dbReference>
<gene>
    <name evidence="4" type="ORF">S01H1_36379</name>
</gene>